<evidence type="ECO:0000259" key="9">
    <source>
        <dbReference type="PROSITE" id="PS01124"/>
    </source>
</evidence>
<dbReference type="InterPro" id="IPR020449">
    <property type="entry name" value="Tscrpt_reg_AraC-type_HTH"/>
</dbReference>
<proteinExistence type="predicted"/>
<gene>
    <name evidence="11" type="ORF">GBL_2163</name>
</gene>
<dbReference type="CDD" id="cd17536">
    <property type="entry name" value="REC_YesN-like"/>
    <property type="match status" value="1"/>
</dbReference>
<reference evidence="12" key="1">
    <citation type="journal article" date="2013" name="Genome">
        <title>Draft Genome Sequence of Geobacillus kaustophilus GBlys, a Lysogenic Strain with Bacteriophage phiOH2.</title>
        <authorList>
            <person name="Doi K."/>
            <person name="Mori K."/>
            <person name="Martono H."/>
            <person name="Nagayoshi Y."/>
            <person name="Fujino Y."/>
            <person name="Tashiro K."/>
            <person name="Kuhara S."/>
            <person name="Ohshima T."/>
        </authorList>
    </citation>
    <scope>NUCLEOTIDE SEQUENCE [LARGE SCALE GENOMIC DNA]</scope>
    <source>
        <strain evidence="12">GBlys</strain>
    </source>
</reference>
<dbReference type="PRINTS" id="PR00032">
    <property type="entry name" value="HTHARAC"/>
</dbReference>
<dbReference type="InterPro" id="IPR009057">
    <property type="entry name" value="Homeodomain-like_sf"/>
</dbReference>
<dbReference type="GO" id="GO:0000160">
    <property type="term" value="P:phosphorelay signal transduction system"/>
    <property type="evidence" value="ECO:0007669"/>
    <property type="project" value="UniProtKB-KW"/>
</dbReference>
<keyword evidence="3 8" id="KW-0597">Phosphoprotein</keyword>
<dbReference type="SMART" id="SM00342">
    <property type="entry name" value="HTH_ARAC"/>
    <property type="match status" value="1"/>
</dbReference>
<keyword evidence="4" id="KW-0902">Two-component regulatory system</keyword>
<dbReference type="GO" id="GO:0043565">
    <property type="term" value="F:sequence-specific DNA binding"/>
    <property type="evidence" value="ECO:0007669"/>
    <property type="project" value="InterPro"/>
</dbReference>
<evidence type="ECO:0000256" key="1">
    <source>
        <dbReference type="ARBA" id="ARBA00004496"/>
    </source>
</evidence>
<sequence length="416" mass="48353">MCIQSSPIFLRRDGFMWKVLIADDEAIIREGIRESIDWNEFNMEVVAEAEDGEEALELALRHRVNVLFVDLSMPIMDGLTLMRHVREKLPNCHMIVITGYDEFSYAQEAIRLQVDDYLLKPTDPQRLYEVVAKVKEKLEQEQKEKRYMELLTNQVQKHVHVLRQQLGMEWVAGRLTDEDIMRQLSLLGLSRSCPAQVVVIQWFSFKNQPIVSDRDRQLLLFAIENAISELLEDGEKIVFRDSNEFIVVISWKPISEEQRRQIETALKQHLHIRASVYIETVEGGMTGVMAAYEKCKEQMAEESRLSPIVRRARQYIQKHFSQPDLTLESVAQFLNVSPVYLSRIIKQELGISFIHLLAKTRMEKAAELLLSTELPIHEIAERVGYDTQHYFSTAFKKAMGVSPNQYRRMHITNDSS</sequence>
<dbReference type="InterPro" id="IPR041522">
    <property type="entry name" value="CdaR_GGDEF"/>
</dbReference>
<feature type="domain" description="HTH araC/xylS-type" evidence="9">
    <location>
        <begin position="310"/>
        <end position="409"/>
    </location>
</feature>
<dbReference type="SUPFAM" id="SSF52172">
    <property type="entry name" value="CheY-like"/>
    <property type="match status" value="1"/>
</dbReference>
<keyword evidence="6" id="KW-0238">DNA-binding</keyword>
<dbReference type="GO" id="GO:0005737">
    <property type="term" value="C:cytoplasm"/>
    <property type="evidence" value="ECO:0007669"/>
    <property type="project" value="UniProtKB-SubCell"/>
</dbReference>
<evidence type="ECO:0000313" key="12">
    <source>
        <dbReference type="Proteomes" id="UP000016424"/>
    </source>
</evidence>
<dbReference type="Proteomes" id="UP000016424">
    <property type="component" value="Unassembled WGS sequence"/>
</dbReference>
<keyword evidence="5" id="KW-0805">Transcription regulation</keyword>
<evidence type="ECO:0000256" key="5">
    <source>
        <dbReference type="ARBA" id="ARBA00023015"/>
    </source>
</evidence>
<dbReference type="InterPro" id="IPR001789">
    <property type="entry name" value="Sig_transdc_resp-reg_receiver"/>
</dbReference>
<keyword evidence="7" id="KW-0804">Transcription</keyword>
<protein>
    <submittedName>
        <fullName evidence="11">Two component transcriptional regulator, AraC</fullName>
    </submittedName>
</protein>
<dbReference type="GO" id="GO:0003700">
    <property type="term" value="F:DNA-binding transcription factor activity"/>
    <property type="evidence" value="ECO:0007669"/>
    <property type="project" value="InterPro"/>
</dbReference>
<accession>U2WT52</accession>
<dbReference type="SMART" id="SM00448">
    <property type="entry name" value="REC"/>
    <property type="match status" value="1"/>
</dbReference>
<dbReference type="PANTHER" id="PTHR42713">
    <property type="entry name" value="HISTIDINE KINASE-RELATED"/>
    <property type="match status" value="1"/>
</dbReference>
<feature type="domain" description="Response regulatory" evidence="10">
    <location>
        <begin position="18"/>
        <end position="135"/>
    </location>
</feature>
<dbReference type="Pfam" id="PF17853">
    <property type="entry name" value="GGDEF_2"/>
    <property type="match status" value="1"/>
</dbReference>
<dbReference type="InterPro" id="IPR051552">
    <property type="entry name" value="HptR"/>
</dbReference>
<keyword evidence="2" id="KW-0963">Cytoplasm</keyword>
<evidence type="ECO:0000256" key="3">
    <source>
        <dbReference type="ARBA" id="ARBA00022553"/>
    </source>
</evidence>
<dbReference type="InterPro" id="IPR011006">
    <property type="entry name" value="CheY-like_superfamily"/>
</dbReference>
<dbReference type="EMBL" id="BASG01000020">
    <property type="protein sequence ID" value="GAD13946.1"/>
    <property type="molecule type" value="Genomic_DNA"/>
</dbReference>
<evidence type="ECO:0000256" key="8">
    <source>
        <dbReference type="PROSITE-ProRule" id="PRU00169"/>
    </source>
</evidence>
<name>U2WT52_GEOKU</name>
<dbReference type="PROSITE" id="PS01124">
    <property type="entry name" value="HTH_ARAC_FAMILY_2"/>
    <property type="match status" value="1"/>
</dbReference>
<dbReference type="PANTHER" id="PTHR42713:SF3">
    <property type="entry name" value="TRANSCRIPTIONAL REGULATORY PROTEIN HPTR"/>
    <property type="match status" value="1"/>
</dbReference>
<dbReference type="InterPro" id="IPR018060">
    <property type="entry name" value="HTH_AraC"/>
</dbReference>
<comment type="caution">
    <text evidence="11">The sequence shown here is derived from an EMBL/GenBank/DDBJ whole genome shotgun (WGS) entry which is preliminary data.</text>
</comment>
<dbReference type="PROSITE" id="PS50110">
    <property type="entry name" value="RESPONSE_REGULATORY"/>
    <property type="match status" value="1"/>
</dbReference>
<dbReference type="InterPro" id="IPR018062">
    <property type="entry name" value="HTH_AraC-typ_CS"/>
</dbReference>
<dbReference type="SUPFAM" id="SSF46689">
    <property type="entry name" value="Homeodomain-like"/>
    <property type="match status" value="2"/>
</dbReference>
<dbReference type="AlphaFoldDB" id="U2WT52"/>
<evidence type="ECO:0000256" key="7">
    <source>
        <dbReference type="ARBA" id="ARBA00023163"/>
    </source>
</evidence>
<evidence type="ECO:0000259" key="10">
    <source>
        <dbReference type="PROSITE" id="PS50110"/>
    </source>
</evidence>
<dbReference type="PROSITE" id="PS00041">
    <property type="entry name" value="HTH_ARAC_FAMILY_1"/>
    <property type="match status" value="1"/>
</dbReference>
<dbReference type="Pfam" id="PF12833">
    <property type="entry name" value="HTH_18"/>
    <property type="match status" value="1"/>
</dbReference>
<dbReference type="Gene3D" id="3.40.50.2300">
    <property type="match status" value="1"/>
</dbReference>
<comment type="subcellular location">
    <subcellularLocation>
        <location evidence="1">Cytoplasm</location>
    </subcellularLocation>
</comment>
<evidence type="ECO:0000256" key="6">
    <source>
        <dbReference type="ARBA" id="ARBA00023125"/>
    </source>
</evidence>
<feature type="modified residue" description="4-aspartylphosphate" evidence="8">
    <location>
        <position position="70"/>
    </location>
</feature>
<organism evidence="11 12">
    <name type="scientific">Geobacillus kaustophilus GBlys</name>
    <dbReference type="NCBI Taxonomy" id="1337888"/>
    <lineage>
        <taxon>Bacteria</taxon>
        <taxon>Bacillati</taxon>
        <taxon>Bacillota</taxon>
        <taxon>Bacilli</taxon>
        <taxon>Bacillales</taxon>
        <taxon>Anoxybacillaceae</taxon>
        <taxon>Geobacillus</taxon>
        <taxon>Geobacillus thermoleovorans group</taxon>
    </lineage>
</organism>
<dbReference type="Gene3D" id="1.10.10.60">
    <property type="entry name" value="Homeodomain-like"/>
    <property type="match status" value="2"/>
</dbReference>
<evidence type="ECO:0000256" key="4">
    <source>
        <dbReference type="ARBA" id="ARBA00023012"/>
    </source>
</evidence>
<evidence type="ECO:0000313" key="11">
    <source>
        <dbReference type="EMBL" id="GAD13946.1"/>
    </source>
</evidence>
<evidence type="ECO:0000256" key="2">
    <source>
        <dbReference type="ARBA" id="ARBA00022490"/>
    </source>
</evidence>
<dbReference type="Pfam" id="PF00072">
    <property type="entry name" value="Response_reg"/>
    <property type="match status" value="1"/>
</dbReference>